<reference evidence="3" key="1">
    <citation type="journal article" date="2019" name="Int. J. Syst. Evol. Microbiol.">
        <title>The Global Catalogue of Microorganisms (GCM) 10K type strain sequencing project: providing services to taxonomists for standard genome sequencing and annotation.</title>
        <authorList>
            <consortium name="The Broad Institute Genomics Platform"/>
            <consortium name="The Broad Institute Genome Sequencing Center for Infectious Disease"/>
            <person name="Wu L."/>
            <person name="Ma J."/>
        </authorList>
    </citation>
    <scope>NUCLEOTIDE SEQUENCE [LARGE SCALE GENOMIC DNA]</scope>
    <source>
        <strain evidence="3">JCM 18657</strain>
    </source>
</reference>
<dbReference type="Proteomes" id="UP001596528">
    <property type="component" value="Unassembled WGS sequence"/>
</dbReference>
<evidence type="ECO:0000313" key="3">
    <source>
        <dbReference type="Proteomes" id="UP001596528"/>
    </source>
</evidence>
<dbReference type="RefSeq" id="WP_211346365.1">
    <property type="nucleotide sequence ID" value="NZ_JBHTGQ010000015.1"/>
</dbReference>
<name>A0ABW2V360_9BACL</name>
<evidence type="ECO:0000313" key="2">
    <source>
        <dbReference type="EMBL" id="MFC7749673.1"/>
    </source>
</evidence>
<evidence type="ECO:0008006" key="4">
    <source>
        <dbReference type="Google" id="ProtNLM"/>
    </source>
</evidence>
<feature type="compositionally biased region" description="Gly residues" evidence="1">
    <location>
        <begin position="88"/>
        <end position="98"/>
    </location>
</feature>
<accession>A0ABW2V360</accession>
<sequence length="98" mass="10489">MQTQSQSGSQPLTSKETEYVVDSMSNEESIVKHLAVIAATAQQPDIRQLCSNLLATHQQHFQSLSAHLQHKRAQAPSQVPASAMSGGTMMGGSQGNLQ</sequence>
<dbReference type="EMBL" id="JBHTGQ010000015">
    <property type="protein sequence ID" value="MFC7749673.1"/>
    <property type="molecule type" value="Genomic_DNA"/>
</dbReference>
<keyword evidence="3" id="KW-1185">Reference proteome</keyword>
<organism evidence="2 3">
    <name type="scientific">Paenibacillus thermoaerophilus</name>
    <dbReference type="NCBI Taxonomy" id="1215385"/>
    <lineage>
        <taxon>Bacteria</taxon>
        <taxon>Bacillati</taxon>
        <taxon>Bacillota</taxon>
        <taxon>Bacilli</taxon>
        <taxon>Bacillales</taxon>
        <taxon>Paenibacillaceae</taxon>
        <taxon>Paenibacillus</taxon>
    </lineage>
</organism>
<gene>
    <name evidence="2" type="ORF">ACFQWB_06935</name>
</gene>
<proteinExistence type="predicted"/>
<dbReference type="Gene3D" id="1.20.1260.10">
    <property type="match status" value="1"/>
</dbReference>
<dbReference type="InterPro" id="IPR012347">
    <property type="entry name" value="Ferritin-like"/>
</dbReference>
<feature type="region of interest" description="Disordered" evidence="1">
    <location>
        <begin position="66"/>
        <end position="98"/>
    </location>
</feature>
<evidence type="ECO:0000256" key="1">
    <source>
        <dbReference type="SAM" id="MobiDB-lite"/>
    </source>
</evidence>
<protein>
    <recommendedName>
        <fullName evidence="4">Coat F domain-containing protein</fullName>
    </recommendedName>
</protein>
<comment type="caution">
    <text evidence="2">The sequence shown here is derived from an EMBL/GenBank/DDBJ whole genome shotgun (WGS) entry which is preliminary data.</text>
</comment>